<proteinExistence type="predicted"/>
<keyword evidence="1" id="KW-0255">Endonuclease</keyword>
<dbReference type="Proteomes" id="UP000223071">
    <property type="component" value="Unassembled WGS sequence"/>
</dbReference>
<dbReference type="PANTHER" id="PTHR46018:SF2">
    <property type="entry name" value="ZINC PHOSPHODIESTERASE ELAC PROTEIN 1"/>
    <property type="match status" value="1"/>
</dbReference>
<dbReference type="SUPFAM" id="SSF56281">
    <property type="entry name" value="Metallo-hydrolase/oxidoreductase"/>
    <property type="match status" value="1"/>
</dbReference>
<dbReference type="PANTHER" id="PTHR46018">
    <property type="entry name" value="ZINC PHOSPHODIESTERASE ELAC PROTEIN 1"/>
    <property type="match status" value="1"/>
</dbReference>
<dbReference type="GO" id="GO:0042781">
    <property type="term" value="F:3'-tRNA processing endoribonuclease activity"/>
    <property type="evidence" value="ECO:0007669"/>
    <property type="project" value="TreeGrafter"/>
</dbReference>
<name>A0A2A9HD88_TEPT2</name>
<feature type="domain" description="Metallo-beta-lactamase" evidence="2">
    <location>
        <begin position="46"/>
        <end position="248"/>
    </location>
</feature>
<organism evidence="3 4">
    <name type="scientific">Tepidiforma thermophila (strain KCTC 52669 / CGMCC 1.13589 / G233)</name>
    <dbReference type="NCBI Taxonomy" id="2761530"/>
    <lineage>
        <taxon>Bacteria</taxon>
        <taxon>Bacillati</taxon>
        <taxon>Chloroflexota</taxon>
        <taxon>Tepidiformia</taxon>
        <taxon>Tepidiformales</taxon>
        <taxon>Tepidiformaceae</taxon>
        <taxon>Tepidiforma</taxon>
    </lineage>
</organism>
<evidence type="ECO:0000313" key="3">
    <source>
        <dbReference type="EMBL" id="PFG72985.1"/>
    </source>
</evidence>
<evidence type="ECO:0000259" key="2">
    <source>
        <dbReference type="SMART" id="SM00849"/>
    </source>
</evidence>
<dbReference type="Pfam" id="PF23023">
    <property type="entry name" value="Anti-Pycsar_Apyc1"/>
    <property type="match status" value="1"/>
</dbReference>
<dbReference type="InterPro" id="IPR001279">
    <property type="entry name" value="Metallo-B-lactamas"/>
</dbReference>
<dbReference type="InterPro" id="IPR036866">
    <property type="entry name" value="RibonucZ/Hydroxyglut_hydro"/>
</dbReference>
<evidence type="ECO:0000313" key="4">
    <source>
        <dbReference type="Proteomes" id="UP000223071"/>
    </source>
</evidence>
<accession>A0A2A9HD88</accession>
<dbReference type="Gene3D" id="3.60.15.10">
    <property type="entry name" value="Ribonuclease Z/Hydroxyacylglutathione hydrolase-like"/>
    <property type="match status" value="1"/>
</dbReference>
<reference evidence="3 4" key="1">
    <citation type="submission" date="2017-09" db="EMBL/GenBank/DDBJ databases">
        <title>Sequencing the genomes of two abundant thermophiles in Great Basin hot springs: Thermocrinis jamiesonii and novel Chloroflexi Thermoflexus hugenholtzii.</title>
        <authorList>
            <person name="Hedlund B."/>
        </authorList>
    </citation>
    <scope>NUCLEOTIDE SEQUENCE [LARGE SCALE GENOMIC DNA]</scope>
    <source>
        <strain evidence="3 4">G233</strain>
    </source>
</reference>
<comment type="caution">
    <text evidence="3">The sequence shown here is derived from an EMBL/GenBank/DDBJ whole genome shotgun (WGS) entry which is preliminary data.</text>
</comment>
<keyword evidence="1" id="KW-0378">Hydrolase</keyword>
<evidence type="ECO:0000256" key="1">
    <source>
        <dbReference type="ARBA" id="ARBA00022759"/>
    </source>
</evidence>
<gene>
    <name evidence="3" type="ORF">A9A59_0178</name>
</gene>
<keyword evidence="1" id="KW-0540">Nuclease</keyword>
<keyword evidence="4" id="KW-1185">Reference proteome</keyword>
<protein>
    <submittedName>
        <fullName evidence="3">Ribonuclease Z</fullName>
    </submittedName>
</protein>
<dbReference type="AlphaFoldDB" id="A0A2A9HD88"/>
<sequence length="303" mass="31734">MPPRGVPGERYRLGRAVVTIAGAGRLIGVRIQFLGSGAGTDTPHRAGSSILLTGGGESVLLDCGPRAYDRLVMAGISPASISRIFLSHLHPDHVLGLATFIQAMTFPYGKLPLEIQGPPGTAAYAQQAVGTAALVTGMPGRAWGEPLEVPVVEVMPGDVREAGPFVVRTEQVPHAPNLVCEARRFEAEGKAVVYSGDTTEAAEVMVPLAEGAAALIHECYSLAGLSRWAAGFDERRAAAIRRAFEQTHAEIAYVARVAKEAGAKLLVLTHLNPGERAEELLDTAAAYYGGPVVIASDGLSLAV</sequence>
<dbReference type="EMBL" id="PDJQ01000001">
    <property type="protein sequence ID" value="PFG72985.1"/>
    <property type="molecule type" value="Genomic_DNA"/>
</dbReference>
<dbReference type="SMART" id="SM00849">
    <property type="entry name" value="Lactamase_B"/>
    <property type="match status" value="1"/>
</dbReference>